<dbReference type="RefSeq" id="WP_000570790.1">
    <property type="nucleotide sequence ID" value="NZ_AHNR02000014.1"/>
</dbReference>
<proteinExistence type="predicted"/>
<gene>
    <name evidence="1" type="ORF">LEP1GSC105_4359</name>
</gene>
<dbReference type="Proteomes" id="UP000001340">
    <property type="component" value="Unassembled WGS sequence"/>
</dbReference>
<organism evidence="1 2">
    <name type="scientific">Leptospira interrogans str. UI 12758</name>
    <dbReference type="NCBI Taxonomy" id="1049938"/>
    <lineage>
        <taxon>Bacteria</taxon>
        <taxon>Pseudomonadati</taxon>
        <taxon>Spirochaetota</taxon>
        <taxon>Spirochaetia</taxon>
        <taxon>Leptospirales</taxon>
        <taxon>Leptospiraceae</taxon>
        <taxon>Leptospira</taxon>
    </lineage>
</organism>
<sequence>MIEKRSRFEIQPPWIVYSESSPYWSGWRQGESEFWFCNVWLPFWENLKTDERIFYLEDWSPPADWNLYLTQP</sequence>
<reference evidence="1 2" key="1">
    <citation type="submission" date="2012-10" db="EMBL/GenBank/DDBJ databases">
        <authorList>
            <person name="Harkins D.M."/>
            <person name="Durkin A.S."/>
            <person name="Brinkac L.M."/>
            <person name="Haft D.H."/>
            <person name="Selengut J.D."/>
            <person name="Sanka R."/>
            <person name="DePew J."/>
            <person name="Purushe J."/>
            <person name="Chanthongthip A."/>
            <person name="Lattana O."/>
            <person name="Phetsouvanh R."/>
            <person name="Newton P.N."/>
            <person name="Vinetz J.M."/>
            <person name="Sutton G.G."/>
            <person name="Nierman W.C."/>
            <person name="Fouts D.E."/>
        </authorList>
    </citation>
    <scope>NUCLEOTIDE SEQUENCE [LARGE SCALE GENOMIC DNA]</scope>
    <source>
        <strain evidence="1 2">UI 12758</strain>
    </source>
</reference>
<protein>
    <submittedName>
        <fullName evidence="1">Uncharacterized protein</fullName>
    </submittedName>
</protein>
<name>A0A0E2D9D1_LEPIR</name>
<dbReference type="AlphaFoldDB" id="A0A0E2D9D1"/>
<comment type="caution">
    <text evidence="1">The sequence shown here is derived from an EMBL/GenBank/DDBJ whole genome shotgun (WGS) entry which is preliminary data.</text>
</comment>
<accession>A0A0E2D9D1</accession>
<evidence type="ECO:0000313" key="2">
    <source>
        <dbReference type="Proteomes" id="UP000001340"/>
    </source>
</evidence>
<dbReference type="EMBL" id="AHNR02000014">
    <property type="protein sequence ID" value="EKR56481.1"/>
    <property type="molecule type" value="Genomic_DNA"/>
</dbReference>
<evidence type="ECO:0000313" key="1">
    <source>
        <dbReference type="EMBL" id="EKR56481.1"/>
    </source>
</evidence>